<proteinExistence type="predicted"/>
<evidence type="ECO:0000313" key="2">
    <source>
        <dbReference type="Proteomes" id="UP000183832"/>
    </source>
</evidence>
<dbReference type="AlphaFoldDB" id="A0A1J1HPB7"/>
<protein>
    <submittedName>
        <fullName evidence="1">CLUMA_CG002097, isoform A</fullName>
    </submittedName>
</protein>
<reference evidence="1 2" key="1">
    <citation type="submission" date="2015-04" db="EMBL/GenBank/DDBJ databases">
        <authorList>
            <person name="Syromyatnikov M.Y."/>
            <person name="Popov V.N."/>
        </authorList>
    </citation>
    <scope>NUCLEOTIDE SEQUENCE [LARGE SCALE GENOMIC DNA]</scope>
</reference>
<dbReference type="Proteomes" id="UP000183832">
    <property type="component" value="Unassembled WGS sequence"/>
</dbReference>
<dbReference type="EMBL" id="CVRI01000006">
    <property type="protein sequence ID" value="CRK88318.1"/>
    <property type="molecule type" value="Genomic_DNA"/>
</dbReference>
<keyword evidence="2" id="KW-1185">Reference proteome</keyword>
<accession>A0A1J1HPB7</accession>
<organism evidence="1 2">
    <name type="scientific">Clunio marinus</name>
    <dbReference type="NCBI Taxonomy" id="568069"/>
    <lineage>
        <taxon>Eukaryota</taxon>
        <taxon>Metazoa</taxon>
        <taxon>Ecdysozoa</taxon>
        <taxon>Arthropoda</taxon>
        <taxon>Hexapoda</taxon>
        <taxon>Insecta</taxon>
        <taxon>Pterygota</taxon>
        <taxon>Neoptera</taxon>
        <taxon>Endopterygota</taxon>
        <taxon>Diptera</taxon>
        <taxon>Nematocera</taxon>
        <taxon>Chironomoidea</taxon>
        <taxon>Chironomidae</taxon>
        <taxon>Clunio</taxon>
    </lineage>
</organism>
<evidence type="ECO:0000313" key="1">
    <source>
        <dbReference type="EMBL" id="CRK88318.1"/>
    </source>
</evidence>
<sequence length="107" mass="12696">MSHVNLYNSACDERFVCLLKVVKRDQIKQVKRSIKSENYFIALNAFRLRFSPSCHLMVKFDLFPNVDVVSFREFLVLQAKTKRFNFELKHEKKNKNIAKQISLQLSQ</sequence>
<gene>
    <name evidence="1" type="ORF">CLUMA_CG002097</name>
</gene>
<name>A0A1J1HPB7_9DIPT</name>